<feature type="transmembrane region" description="Helical" evidence="2">
    <location>
        <begin position="686"/>
        <end position="709"/>
    </location>
</feature>
<keyword evidence="3" id="KW-0732">Signal</keyword>
<sequence>MALLKLVPTWLVFLGGFLGSSLGDDPQGGSPTVNIPYGDPRRCLLRPEDQGILTFEGLPGGGWDNLRNREAGLVTAINYTECRFTEDGRFLIPDGTYIIPVKSSKVDTFAELFTHWSNYTSTLSRSVNAHAGLSIHGIGISGKFSDEYRSVKSQQYRDSSDTVRVQARYVRYTAKLQPDTPLNKAFLTRVRKISAHHELNMTDMATYESQLLVRDFGTHVVTSIDVGAALTQEDQVLTSFVRKYSSETNQVKASASASFFKVFNFGLGVDTSTTTTMVDEYQKSRTSSTINTYGGPVFKPQNYTADNWTAGMENNLVALDRSGDPLYFIITAEVLPDVPESTVFETYESVKAAVELYYKHNIYKGCTKRDSPNFSFIANVDDGTCKPKSTNYTFGGVYQTCQGQGIEDLCSGLTQKNPRTGDYTCPPGYDAILLNSGSRSHTTSRHSCHRCWIFAHCCHDNTYYSTATYTAYWCVAEGQVPQQSGFLFGGVFTSKVSNPLTQAASCPAEFYPLKLLSDLTVCVSDDYELGFEYSLPFGGFYSCKSGNPLMVRQMQSKGNGLKSFPEGTMSLASFMSQAGPSTWPHGCPEGYSQHLAMVDIGCEINYCIKTGALSAASLPLVHRPPFMPAPQPKNPEGGLVMMSADGAMWESLINGSQDMSASMKFQGYAPNSGTPSNAPSTISGGAVAAITVVATLLCVIVVQVAVMTCRSRSRRRENRQIRGTQSADTSPLICDSPTRSQVTYGASQAGDEPIITVQ</sequence>
<evidence type="ECO:0000259" key="4">
    <source>
        <dbReference type="PROSITE" id="PS51412"/>
    </source>
</evidence>
<organism evidence="5 6">
    <name type="scientific">Patiria miniata</name>
    <name type="common">Bat star</name>
    <name type="synonym">Asterina miniata</name>
    <dbReference type="NCBI Taxonomy" id="46514"/>
    <lineage>
        <taxon>Eukaryota</taxon>
        <taxon>Metazoa</taxon>
        <taxon>Echinodermata</taxon>
        <taxon>Eleutherozoa</taxon>
        <taxon>Asterozoa</taxon>
        <taxon>Asteroidea</taxon>
        <taxon>Valvatacea</taxon>
        <taxon>Valvatida</taxon>
        <taxon>Asterinidae</taxon>
        <taxon>Patiria</taxon>
    </lineage>
</organism>
<dbReference type="PROSITE" id="PS51412">
    <property type="entry name" value="MACPF_2"/>
    <property type="match status" value="1"/>
</dbReference>
<keyword evidence="2" id="KW-0812">Transmembrane</keyword>
<evidence type="ECO:0000313" key="5">
    <source>
        <dbReference type="EnsemblMetazoa" id="XP_038053214.1"/>
    </source>
</evidence>
<dbReference type="RefSeq" id="XP_038053214.1">
    <property type="nucleotide sequence ID" value="XM_038197286.1"/>
</dbReference>
<dbReference type="InterPro" id="IPR039707">
    <property type="entry name" value="MPEG1"/>
</dbReference>
<dbReference type="OrthoDB" id="5950457at2759"/>
<dbReference type="OMA" id="AFWKRQS"/>
<keyword evidence="2" id="KW-1133">Transmembrane helix</keyword>
<dbReference type="SMART" id="SM00457">
    <property type="entry name" value="MACPF"/>
    <property type="match status" value="1"/>
</dbReference>
<feature type="chain" id="PRO_5036953323" description="MACPF domain-containing protein" evidence="3">
    <location>
        <begin position="24"/>
        <end position="758"/>
    </location>
</feature>
<evidence type="ECO:0000256" key="2">
    <source>
        <dbReference type="SAM" id="Phobius"/>
    </source>
</evidence>
<feature type="domain" description="MACPF" evidence="4">
    <location>
        <begin position="30"/>
        <end position="361"/>
    </location>
</feature>
<dbReference type="GO" id="GO:0002250">
    <property type="term" value="P:adaptive immune response"/>
    <property type="evidence" value="ECO:0007669"/>
    <property type="project" value="UniProtKB-KW"/>
</dbReference>
<dbReference type="AlphaFoldDB" id="A0A913ZPB4"/>
<name>A0A913ZPB4_PATMI</name>
<evidence type="ECO:0000256" key="3">
    <source>
        <dbReference type="SAM" id="SignalP"/>
    </source>
</evidence>
<keyword evidence="2" id="KW-0472">Membrane</keyword>
<evidence type="ECO:0000313" key="6">
    <source>
        <dbReference type="Proteomes" id="UP000887568"/>
    </source>
</evidence>
<dbReference type="Pfam" id="PF01823">
    <property type="entry name" value="MACPF"/>
    <property type="match status" value="1"/>
</dbReference>
<accession>A0A913ZPB4</accession>
<feature type="signal peptide" evidence="3">
    <location>
        <begin position="1"/>
        <end position="23"/>
    </location>
</feature>
<proteinExistence type="predicted"/>
<dbReference type="GeneID" id="119725736"/>
<keyword evidence="6" id="KW-1185">Reference proteome</keyword>
<feature type="region of interest" description="Disordered" evidence="1">
    <location>
        <begin position="712"/>
        <end position="758"/>
    </location>
</feature>
<dbReference type="PANTHER" id="PTHR31463:SF1">
    <property type="entry name" value="MACROPHAGE-EXPRESSED GENE 1 PROTEIN"/>
    <property type="match status" value="1"/>
</dbReference>
<reference evidence="5" key="1">
    <citation type="submission" date="2022-11" db="UniProtKB">
        <authorList>
            <consortium name="EnsemblMetazoa"/>
        </authorList>
    </citation>
    <scope>IDENTIFICATION</scope>
</reference>
<protein>
    <recommendedName>
        <fullName evidence="4">MACPF domain-containing protein</fullName>
    </recommendedName>
</protein>
<dbReference type="PANTHER" id="PTHR31463">
    <property type="entry name" value="MACROPHAGE-EXPRESSED GENE 1 PROTEIN"/>
    <property type="match status" value="1"/>
</dbReference>
<dbReference type="CDD" id="cd22579">
    <property type="entry name" value="MPEG1_P2"/>
    <property type="match status" value="1"/>
</dbReference>
<dbReference type="GO" id="GO:0045087">
    <property type="term" value="P:innate immune response"/>
    <property type="evidence" value="ECO:0007669"/>
    <property type="project" value="UniProtKB-KW"/>
</dbReference>
<dbReference type="Proteomes" id="UP000887568">
    <property type="component" value="Unplaced"/>
</dbReference>
<dbReference type="InterPro" id="IPR020864">
    <property type="entry name" value="MACPF"/>
</dbReference>
<dbReference type="GO" id="GO:0030670">
    <property type="term" value="C:phagocytic vesicle membrane"/>
    <property type="evidence" value="ECO:0007669"/>
    <property type="project" value="UniProtKB-SubCell"/>
</dbReference>
<feature type="compositionally biased region" description="Polar residues" evidence="1">
    <location>
        <begin position="737"/>
        <end position="746"/>
    </location>
</feature>
<evidence type="ECO:0000256" key="1">
    <source>
        <dbReference type="SAM" id="MobiDB-lite"/>
    </source>
</evidence>
<dbReference type="EnsemblMetazoa" id="XM_038197286.1">
    <property type="protein sequence ID" value="XP_038053214.1"/>
    <property type="gene ID" value="LOC119725736"/>
</dbReference>